<feature type="binding site" evidence="10">
    <location>
        <begin position="204"/>
        <end position="212"/>
    </location>
    <ligand>
        <name>GTP</name>
        <dbReference type="ChEBI" id="CHEBI:37565"/>
    </ligand>
</feature>
<dbReference type="GO" id="GO:0005525">
    <property type="term" value="F:GTP binding"/>
    <property type="evidence" value="ECO:0007669"/>
    <property type="project" value="UniProtKB-UniRule"/>
</dbReference>
<comment type="function">
    <text evidence="10">One of several proteins that assist in the late maturation steps of the functional core of the 30S ribosomal subunit. Helps release RbfA from mature subunits. May play a role in the assembly of ribosomal proteins into the subunit. Circularly permuted GTPase that catalyzes slow GTP hydrolysis, GTPase activity is stimulated by the 30S ribosomal subunit.</text>
</comment>
<dbReference type="GO" id="GO:0019843">
    <property type="term" value="F:rRNA binding"/>
    <property type="evidence" value="ECO:0007669"/>
    <property type="project" value="UniProtKB-KW"/>
</dbReference>
<feature type="binding site" evidence="10">
    <location>
        <position position="287"/>
    </location>
    <ligand>
        <name>Zn(2+)</name>
        <dbReference type="ChEBI" id="CHEBI:29105"/>
    </ligand>
</feature>
<evidence type="ECO:0000256" key="10">
    <source>
        <dbReference type="HAMAP-Rule" id="MF_01820"/>
    </source>
</evidence>
<dbReference type="InterPro" id="IPR010914">
    <property type="entry name" value="RsgA_GTPase_dom"/>
</dbReference>
<keyword evidence="6 10" id="KW-0378">Hydrolase</keyword>
<evidence type="ECO:0000256" key="1">
    <source>
        <dbReference type="ARBA" id="ARBA00022490"/>
    </source>
</evidence>
<dbReference type="eggNOG" id="COG1162">
    <property type="taxonomic scope" value="Bacteria"/>
</dbReference>
<evidence type="ECO:0000256" key="7">
    <source>
        <dbReference type="ARBA" id="ARBA00022833"/>
    </source>
</evidence>
<dbReference type="HAMAP" id="MF_01820">
    <property type="entry name" value="GTPase_RsgA"/>
    <property type="match status" value="1"/>
</dbReference>
<dbReference type="PROSITE" id="PS51721">
    <property type="entry name" value="G_CP"/>
    <property type="match status" value="1"/>
</dbReference>
<name>K2QFC8_9LACT</name>
<proteinExistence type="inferred from homology"/>
<feature type="binding site" evidence="10">
    <location>
        <position position="282"/>
    </location>
    <ligand>
        <name>Zn(2+)</name>
        <dbReference type="ChEBI" id="CHEBI:29105"/>
    </ligand>
</feature>
<evidence type="ECO:0000256" key="4">
    <source>
        <dbReference type="ARBA" id="ARBA00022730"/>
    </source>
</evidence>
<organism evidence="13 14">
    <name type="scientific">Lactococcus garvieae DCC43</name>
    <dbReference type="NCBI Taxonomy" id="1231377"/>
    <lineage>
        <taxon>Bacteria</taxon>
        <taxon>Bacillati</taxon>
        <taxon>Bacillota</taxon>
        <taxon>Bacilli</taxon>
        <taxon>Lactobacillales</taxon>
        <taxon>Streptococcaceae</taxon>
        <taxon>Lactococcus</taxon>
    </lineage>
</organism>
<evidence type="ECO:0000256" key="9">
    <source>
        <dbReference type="ARBA" id="ARBA00023134"/>
    </source>
</evidence>
<feature type="binding site" evidence="10">
    <location>
        <begin position="152"/>
        <end position="155"/>
    </location>
    <ligand>
        <name>GTP</name>
        <dbReference type="ChEBI" id="CHEBI:37565"/>
    </ligand>
</feature>
<dbReference type="NCBIfam" id="TIGR00157">
    <property type="entry name" value="ribosome small subunit-dependent GTPase A"/>
    <property type="match status" value="1"/>
</dbReference>
<dbReference type="InterPro" id="IPR004881">
    <property type="entry name" value="Ribosome_biogen_GTPase_RsgA"/>
</dbReference>
<dbReference type="GO" id="GO:0005737">
    <property type="term" value="C:cytoplasm"/>
    <property type="evidence" value="ECO:0007669"/>
    <property type="project" value="UniProtKB-SubCell"/>
</dbReference>
<evidence type="ECO:0000256" key="5">
    <source>
        <dbReference type="ARBA" id="ARBA00022741"/>
    </source>
</evidence>
<sequence>MNTTYNLKELGFKEKFKTQAEEYPTLYPGRITEQTRELYKVATDYGEITAEVSGKFRYEALDLAGFPTVGDFVMLDRVTNDIGIAQIQYCLNRQSKLIRKAAGTAHERQIIASNIDKVLICMSLNEDFNLRRAERYLSLVWESGAIPVFVLTKTDIAQDLDKKLKDLQEISFGVDIFLTSSLNEADYRFLLDYIKEGETIVLIGSSGVGKSTLVNCLLGENVLQTNGLRNDGKGKHTTTQRKLFKIPSGGMIIDTPGIREVGLDTANFTETFSDIERLATFCKFSDCAHEKEPGCAVREAIEEGRLSENRFLNYQKLMKEVGYEGMNSKEIERSKLYAMFKEIGGMKHARKALKQKNKRIY</sequence>
<feature type="domain" description="EngC GTPase" evidence="11">
    <location>
        <begin position="113"/>
        <end position="259"/>
    </location>
</feature>
<dbReference type="Gene3D" id="3.40.50.300">
    <property type="entry name" value="P-loop containing nucleotide triphosphate hydrolases"/>
    <property type="match status" value="1"/>
</dbReference>
<feature type="domain" description="CP-type G" evidence="12">
    <location>
        <begin position="107"/>
        <end position="261"/>
    </location>
</feature>
<keyword evidence="2 10" id="KW-0690">Ribosome biogenesis</keyword>
<evidence type="ECO:0000256" key="3">
    <source>
        <dbReference type="ARBA" id="ARBA00022723"/>
    </source>
</evidence>
<evidence type="ECO:0000313" key="13">
    <source>
        <dbReference type="EMBL" id="EKF52127.1"/>
    </source>
</evidence>
<protein>
    <recommendedName>
        <fullName evidence="10">Small ribosomal subunit biogenesis GTPase RsgA</fullName>
        <ecNumber evidence="10">3.6.1.-</ecNumber>
    </recommendedName>
</protein>
<feature type="binding site" evidence="10">
    <location>
        <position position="289"/>
    </location>
    <ligand>
        <name>Zn(2+)</name>
        <dbReference type="ChEBI" id="CHEBI:29105"/>
    </ligand>
</feature>
<keyword evidence="7 10" id="KW-0862">Zinc</keyword>
<comment type="similarity">
    <text evidence="10">Belongs to the TRAFAC class YlqF/YawG GTPase family. RsgA subfamily.</text>
</comment>
<evidence type="ECO:0000259" key="12">
    <source>
        <dbReference type="PROSITE" id="PS51721"/>
    </source>
</evidence>
<dbReference type="RefSeq" id="WP_003134610.1">
    <property type="nucleotide sequence ID" value="NZ_AMQS01000004.1"/>
</dbReference>
<dbReference type="CDD" id="cd01854">
    <property type="entry name" value="YjeQ_EngC"/>
    <property type="match status" value="1"/>
</dbReference>
<evidence type="ECO:0000256" key="2">
    <source>
        <dbReference type="ARBA" id="ARBA00022517"/>
    </source>
</evidence>
<dbReference type="Pfam" id="PF03193">
    <property type="entry name" value="RsgA_GTPase"/>
    <property type="match status" value="1"/>
</dbReference>
<dbReference type="PATRIC" id="fig|1231377.3.peg.401"/>
<comment type="cofactor">
    <cofactor evidence="10">
        <name>Zn(2+)</name>
        <dbReference type="ChEBI" id="CHEBI:29105"/>
    </cofactor>
    <text evidence="10">Binds 1 zinc ion per subunit.</text>
</comment>
<dbReference type="Proteomes" id="UP000006787">
    <property type="component" value="Unassembled WGS sequence"/>
</dbReference>
<reference evidence="13 14" key="1">
    <citation type="journal article" date="2012" name="J. Bacteriol.">
        <title>Genome Sequence of the Bacteriocin-Producing Strain Lactococcus garvieae DCC43.</title>
        <authorList>
            <person name="Gabrielsen C."/>
            <person name="Brede D.A."/>
            <person name="Hernandez P.E."/>
            <person name="Nes I.F."/>
            <person name="Diep D.B."/>
        </authorList>
    </citation>
    <scope>NUCLEOTIDE SEQUENCE [LARGE SCALE GENOMIC DNA]</scope>
    <source>
        <strain evidence="13 14">DCC43</strain>
    </source>
</reference>
<gene>
    <name evidence="10" type="primary">rsgA</name>
    <name evidence="13" type="ORF">C426_0400</name>
</gene>
<keyword evidence="9 10" id="KW-0342">GTP-binding</keyword>
<dbReference type="GO" id="GO:0042274">
    <property type="term" value="P:ribosomal small subunit biogenesis"/>
    <property type="evidence" value="ECO:0007669"/>
    <property type="project" value="UniProtKB-UniRule"/>
</dbReference>
<dbReference type="PROSITE" id="PS50936">
    <property type="entry name" value="ENGC_GTPASE"/>
    <property type="match status" value="1"/>
</dbReference>
<keyword evidence="8 10" id="KW-0694">RNA-binding</keyword>
<dbReference type="PANTHER" id="PTHR32120:SF10">
    <property type="entry name" value="SMALL RIBOSOMAL SUBUNIT BIOGENESIS GTPASE RSGA"/>
    <property type="match status" value="1"/>
</dbReference>
<dbReference type="Gene3D" id="1.10.40.50">
    <property type="entry name" value="Probable gtpase engc, domain 3"/>
    <property type="match status" value="1"/>
</dbReference>
<dbReference type="EC" id="3.6.1.-" evidence="10"/>
<dbReference type="InterPro" id="IPR027417">
    <property type="entry name" value="P-loop_NTPase"/>
</dbReference>
<evidence type="ECO:0000259" key="11">
    <source>
        <dbReference type="PROSITE" id="PS50936"/>
    </source>
</evidence>
<dbReference type="GO" id="GO:0003924">
    <property type="term" value="F:GTPase activity"/>
    <property type="evidence" value="ECO:0007669"/>
    <property type="project" value="UniProtKB-UniRule"/>
</dbReference>
<dbReference type="SUPFAM" id="SSF52540">
    <property type="entry name" value="P-loop containing nucleoside triphosphate hydrolases"/>
    <property type="match status" value="1"/>
</dbReference>
<keyword evidence="5 10" id="KW-0547">Nucleotide-binding</keyword>
<dbReference type="AlphaFoldDB" id="K2QFC8"/>
<accession>K2QFC8</accession>
<evidence type="ECO:0000256" key="8">
    <source>
        <dbReference type="ARBA" id="ARBA00022884"/>
    </source>
</evidence>
<comment type="subcellular location">
    <subcellularLocation>
        <location evidence="10">Cytoplasm</location>
    </subcellularLocation>
</comment>
<dbReference type="GO" id="GO:0046872">
    <property type="term" value="F:metal ion binding"/>
    <property type="evidence" value="ECO:0007669"/>
    <property type="project" value="UniProtKB-KW"/>
</dbReference>
<keyword evidence="1 10" id="KW-0963">Cytoplasm</keyword>
<dbReference type="InterPro" id="IPR030378">
    <property type="entry name" value="G_CP_dom"/>
</dbReference>
<keyword evidence="4 10" id="KW-0699">rRNA-binding</keyword>
<feature type="binding site" evidence="10">
    <location>
        <position position="295"/>
    </location>
    <ligand>
        <name>Zn(2+)</name>
        <dbReference type="ChEBI" id="CHEBI:29105"/>
    </ligand>
</feature>
<evidence type="ECO:0000256" key="6">
    <source>
        <dbReference type="ARBA" id="ARBA00022801"/>
    </source>
</evidence>
<evidence type="ECO:0000313" key="14">
    <source>
        <dbReference type="Proteomes" id="UP000006787"/>
    </source>
</evidence>
<comment type="caution">
    <text evidence="13">The sequence shown here is derived from an EMBL/GenBank/DDBJ whole genome shotgun (WGS) entry which is preliminary data.</text>
</comment>
<comment type="subunit">
    <text evidence="10">Monomer. Associates with 30S ribosomal subunit, binds 16S rRNA.</text>
</comment>
<keyword evidence="3 10" id="KW-0479">Metal-binding</keyword>
<dbReference type="EMBL" id="AMQS01000004">
    <property type="protein sequence ID" value="EKF52127.1"/>
    <property type="molecule type" value="Genomic_DNA"/>
</dbReference>
<dbReference type="PANTHER" id="PTHR32120">
    <property type="entry name" value="SMALL RIBOSOMAL SUBUNIT BIOGENESIS GTPASE RSGA"/>
    <property type="match status" value="1"/>
</dbReference>